<evidence type="ECO:0000256" key="1">
    <source>
        <dbReference type="SAM" id="MobiDB-lite"/>
    </source>
</evidence>
<evidence type="ECO:0000313" key="2">
    <source>
        <dbReference type="EMBL" id="TFK52643.1"/>
    </source>
</evidence>
<proteinExistence type="predicted"/>
<accession>A0A5C3N5T7</accession>
<gene>
    <name evidence="2" type="ORF">OE88DRAFT_1429494</name>
</gene>
<keyword evidence="3" id="KW-1185">Reference proteome</keyword>
<evidence type="ECO:0000313" key="3">
    <source>
        <dbReference type="Proteomes" id="UP000305948"/>
    </source>
</evidence>
<protein>
    <submittedName>
        <fullName evidence="2">Uncharacterized protein</fullName>
    </submittedName>
</protein>
<feature type="compositionally biased region" description="Basic and acidic residues" evidence="1">
    <location>
        <begin position="65"/>
        <end position="82"/>
    </location>
</feature>
<feature type="compositionally biased region" description="Basic and acidic residues" evidence="1">
    <location>
        <begin position="298"/>
        <end position="309"/>
    </location>
</feature>
<reference evidence="2 3" key="1">
    <citation type="journal article" date="2019" name="Nat. Ecol. Evol.">
        <title>Megaphylogeny resolves global patterns of mushroom evolution.</title>
        <authorList>
            <person name="Varga T."/>
            <person name="Krizsan K."/>
            <person name="Foldi C."/>
            <person name="Dima B."/>
            <person name="Sanchez-Garcia M."/>
            <person name="Sanchez-Ramirez S."/>
            <person name="Szollosi G.J."/>
            <person name="Szarkandi J.G."/>
            <person name="Papp V."/>
            <person name="Albert L."/>
            <person name="Andreopoulos W."/>
            <person name="Angelini C."/>
            <person name="Antonin V."/>
            <person name="Barry K.W."/>
            <person name="Bougher N.L."/>
            <person name="Buchanan P."/>
            <person name="Buyck B."/>
            <person name="Bense V."/>
            <person name="Catcheside P."/>
            <person name="Chovatia M."/>
            <person name="Cooper J."/>
            <person name="Damon W."/>
            <person name="Desjardin D."/>
            <person name="Finy P."/>
            <person name="Geml J."/>
            <person name="Haridas S."/>
            <person name="Hughes K."/>
            <person name="Justo A."/>
            <person name="Karasinski D."/>
            <person name="Kautmanova I."/>
            <person name="Kiss B."/>
            <person name="Kocsube S."/>
            <person name="Kotiranta H."/>
            <person name="LaButti K.M."/>
            <person name="Lechner B.E."/>
            <person name="Liimatainen K."/>
            <person name="Lipzen A."/>
            <person name="Lukacs Z."/>
            <person name="Mihaltcheva S."/>
            <person name="Morgado L.N."/>
            <person name="Niskanen T."/>
            <person name="Noordeloos M.E."/>
            <person name="Ohm R.A."/>
            <person name="Ortiz-Santana B."/>
            <person name="Ovrebo C."/>
            <person name="Racz N."/>
            <person name="Riley R."/>
            <person name="Savchenko A."/>
            <person name="Shiryaev A."/>
            <person name="Soop K."/>
            <person name="Spirin V."/>
            <person name="Szebenyi C."/>
            <person name="Tomsovsky M."/>
            <person name="Tulloss R.E."/>
            <person name="Uehling J."/>
            <person name="Grigoriev I.V."/>
            <person name="Vagvolgyi C."/>
            <person name="Papp T."/>
            <person name="Martin F.M."/>
            <person name="Miettinen O."/>
            <person name="Hibbett D.S."/>
            <person name="Nagy L.G."/>
        </authorList>
    </citation>
    <scope>NUCLEOTIDE SEQUENCE [LARGE SCALE GENOMIC DNA]</scope>
    <source>
        <strain evidence="2 3">OMC1185</strain>
    </source>
</reference>
<name>A0A5C3N5T7_9AGAM</name>
<feature type="compositionally biased region" description="Basic and acidic residues" evidence="1">
    <location>
        <begin position="104"/>
        <end position="126"/>
    </location>
</feature>
<feature type="compositionally biased region" description="Basic and acidic residues" evidence="1">
    <location>
        <begin position="205"/>
        <end position="246"/>
    </location>
</feature>
<feature type="compositionally biased region" description="Basic residues" evidence="1">
    <location>
        <begin position="344"/>
        <end position="354"/>
    </location>
</feature>
<dbReference type="Proteomes" id="UP000305948">
    <property type="component" value="Unassembled WGS sequence"/>
</dbReference>
<sequence>MSTAQVQRPRLAPLRTESRTGKEAAGKLGENCKLYPVLQAIPLARNEPVRCSPENSTSSSPPRSAEAKRAGQSVEMHDDRPNTLKKSRNDTAQSVPVNYGSTRQSREWFREREPPRKTQSMKEHGTASRSRSQEPSGAKSRSREPSSETRPSPPRHGHSWHHTIRQTNTERDRYGSLSKATQNLAPSRSAPPPPAKRSPTHTRTNSRDDERYMRSSPRDEEKHTRSNPRDEERRTRSSPRDDDKRAAGAPSRPVPRKAATMPLPTRENVHTPLSTNHAPTHAQLYNLPPPKLASVSAKMKEKQLREYEYSHPLPPTPVSRDSSKQSGPPPSASSLSRKEAISRSGRHSRSSNRM</sequence>
<dbReference type="AlphaFoldDB" id="A0A5C3N5T7"/>
<feature type="region of interest" description="Disordered" evidence="1">
    <location>
        <begin position="1"/>
        <end position="31"/>
    </location>
</feature>
<organism evidence="2 3">
    <name type="scientific">Heliocybe sulcata</name>
    <dbReference type="NCBI Taxonomy" id="5364"/>
    <lineage>
        <taxon>Eukaryota</taxon>
        <taxon>Fungi</taxon>
        <taxon>Dikarya</taxon>
        <taxon>Basidiomycota</taxon>
        <taxon>Agaricomycotina</taxon>
        <taxon>Agaricomycetes</taxon>
        <taxon>Gloeophyllales</taxon>
        <taxon>Gloeophyllaceae</taxon>
        <taxon>Heliocybe</taxon>
    </lineage>
</organism>
<dbReference type="EMBL" id="ML213509">
    <property type="protein sequence ID" value="TFK52643.1"/>
    <property type="molecule type" value="Genomic_DNA"/>
</dbReference>
<feature type="compositionally biased region" description="Basic and acidic residues" evidence="1">
    <location>
        <begin position="16"/>
        <end position="25"/>
    </location>
</feature>
<dbReference type="OrthoDB" id="10591485at2759"/>
<feature type="region of interest" description="Disordered" evidence="1">
    <location>
        <begin position="43"/>
        <end position="354"/>
    </location>
</feature>
<feature type="compositionally biased region" description="Polar residues" evidence="1">
    <location>
        <begin position="53"/>
        <end position="62"/>
    </location>
</feature>
<feature type="compositionally biased region" description="Polar residues" evidence="1">
    <location>
        <begin position="90"/>
        <end position="103"/>
    </location>
</feature>
<feature type="compositionally biased region" description="Basic residues" evidence="1">
    <location>
        <begin position="153"/>
        <end position="164"/>
    </location>
</feature>